<reference evidence="3" key="1">
    <citation type="submission" date="2023-04" db="EMBL/GenBank/DDBJ databases">
        <title>Phytophthora fragariaefolia NBRC 109709.</title>
        <authorList>
            <person name="Ichikawa N."/>
            <person name="Sato H."/>
            <person name="Tonouchi N."/>
        </authorList>
    </citation>
    <scope>NUCLEOTIDE SEQUENCE</scope>
    <source>
        <strain evidence="3">NBRC 109709</strain>
    </source>
</reference>
<feature type="region of interest" description="Disordered" evidence="1">
    <location>
        <begin position="63"/>
        <end position="84"/>
    </location>
</feature>
<organism evidence="3 4">
    <name type="scientific">Phytophthora fragariaefolia</name>
    <dbReference type="NCBI Taxonomy" id="1490495"/>
    <lineage>
        <taxon>Eukaryota</taxon>
        <taxon>Sar</taxon>
        <taxon>Stramenopiles</taxon>
        <taxon>Oomycota</taxon>
        <taxon>Peronosporomycetes</taxon>
        <taxon>Peronosporales</taxon>
        <taxon>Peronosporaceae</taxon>
        <taxon>Phytophthora</taxon>
    </lineage>
</organism>
<keyword evidence="4" id="KW-1185">Reference proteome</keyword>
<protein>
    <submittedName>
        <fullName evidence="3">Unnamed protein product</fullName>
    </submittedName>
</protein>
<comment type="caution">
    <text evidence="3">The sequence shown here is derived from an EMBL/GenBank/DDBJ whole genome shotgun (WGS) entry which is preliminary data.</text>
</comment>
<name>A0A9W6Y279_9STRA</name>
<evidence type="ECO:0000313" key="3">
    <source>
        <dbReference type="EMBL" id="GMF53370.1"/>
    </source>
</evidence>
<proteinExistence type="predicted"/>
<keyword evidence="2" id="KW-0732">Signal</keyword>
<dbReference type="EMBL" id="BSXT01003268">
    <property type="protein sequence ID" value="GMF53370.1"/>
    <property type="molecule type" value="Genomic_DNA"/>
</dbReference>
<gene>
    <name evidence="3" type="ORF">Pfra01_002205200</name>
</gene>
<evidence type="ECO:0000256" key="1">
    <source>
        <dbReference type="SAM" id="MobiDB-lite"/>
    </source>
</evidence>
<accession>A0A9W6Y279</accession>
<evidence type="ECO:0000313" key="4">
    <source>
        <dbReference type="Proteomes" id="UP001165121"/>
    </source>
</evidence>
<feature type="chain" id="PRO_5040894421" evidence="2">
    <location>
        <begin position="23"/>
        <end position="153"/>
    </location>
</feature>
<dbReference type="Proteomes" id="UP001165121">
    <property type="component" value="Unassembled WGS sequence"/>
</dbReference>
<dbReference type="AlphaFoldDB" id="A0A9W6Y279"/>
<feature type="signal peptide" evidence="2">
    <location>
        <begin position="1"/>
        <end position="22"/>
    </location>
</feature>
<dbReference type="OrthoDB" id="118349at2759"/>
<sequence length="153" mass="17221">MVTSQLMLVVVLVVLPRHRWDSSVEFTPDEFTLEKVCNKLNVIFGNKNKSEILSLASGKAVNHAKAAPPKPKVSARGTRKAVDEPTPDLHYNLGAIKYHYCAGHHNTVNIVGPHEMADCPTRAKDRAAGVFRRNIWSKPSRQRVRRILNRHPK</sequence>
<evidence type="ECO:0000256" key="2">
    <source>
        <dbReference type="SAM" id="SignalP"/>
    </source>
</evidence>